<dbReference type="AlphaFoldDB" id="A0ABD1MRE2"/>
<dbReference type="Proteomes" id="UP001603857">
    <property type="component" value="Unassembled WGS sequence"/>
</dbReference>
<comment type="caution">
    <text evidence="1">The sequence shown here is derived from an EMBL/GenBank/DDBJ whole genome shotgun (WGS) entry which is preliminary data.</text>
</comment>
<gene>
    <name evidence="1" type="ORF">Fmac_012826</name>
</gene>
<keyword evidence="2" id="KW-1185">Reference proteome</keyword>
<accession>A0ABD1MRE2</accession>
<evidence type="ECO:0000313" key="1">
    <source>
        <dbReference type="EMBL" id="KAL2338380.1"/>
    </source>
</evidence>
<dbReference type="EMBL" id="JBGMDY010000004">
    <property type="protein sequence ID" value="KAL2338380.1"/>
    <property type="molecule type" value="Genomic_DNA"/>
</dbReference>
<evidence type="ECO:0000313" key="2">
    <source>
        <dbReference type="Proteomes" id="UP001603857"/>
    </source>
</evidence>
<name>A0ABD1MRE2_9FABA</name>
<sequence>MRFADVTFCFVAAVVNGSVCHAPPKFPFCQLSFDQWSLKFLASPTKPTMYKDCFHSRVNAH</sequence>
<protein>
    <recommendedName>
        <fullName evidence="3">Secreted protein</fullName>
    </recommendedName>
</protein>
<evidence type="ECO:0008006" key="3">
    <source>
        <dbReference type="Google" id="ProtNLM"/>
    </source>
</evidence>
<proteinExistence type="predicted"/>
<reference evidence="1 2" key="1">
    <citation type="submission" date="2024-08" db="EMBL/GenBank/DDBJ databases">
        <title>Insights into the chromosomal genome structure of Flemingia macrophylla.</title>
        <authorList>
            <person name="Ding Y."/>
            <person name="Zhao Y."/>
            <person name="Bi W."/>
            <person name="Wu M."/>
            <person name="Zhao G."/>
            <person name="Gong Y."/>
            <person name="Li W."/>
            <person name="Zhang P."/>
        </authorList>
    </citation>
    <scope>NUCLEOTIDE SEQUENCE [LARGE SCALE GENOMIC DNA]</scope>
    <source>
        <strain evidence="1">DYQJB</strain>
        <tissue evidence="1">Leaf</tissue>
    </source>
</reference>
<organism evidence="1 2">
    <name type="scientific">Flemingia macrophylla</name>
    <dbReference type="NCBI Taxonomy" id="520843"/>
    <lineage>
        <taxon>Eukaryota</taxon>
        <taxon>Viridiplantae</taxon>
        <taxon>Streptophyta</taxon>
        <taxon>Embryophyta</taxon>
        <taxon>Tracheophyta</taxon>
        <taxon>Spermatophyta</taxon>
        <taxon>Magnoliopsida</taxon>
        <taxon>eudicotyledons</taxon>
        <taxon>Gunneridae</taxon>
        <taxon>Pentapetalae</taxon>
        <taxon>rosids</taxon>
        <taxon>fabids</taxon>
        <taxon>Fabales</taxon>
        <taxon>Fabaceae</taxon>
        <taxon>Papilionoideae</taxon>
        <taxon>50 kb inversion clade</taxon>
        <taxon>NPAAA clade</taxon>
        <taxon>indigoferoid/millettioid clade</taxon>
        <taxon>Phaseoleae</taxon>
        <taxon>Flemingia</taxon>
    </lineage>
</organism>